<keyword evidence="1" id="KW-0229">DNA integration</keyword>
<keyword evidence="6" id="KW-1185">Reference proteome</keyword>
<dbReference type="GO" id="GO:0015074">
    <property type="term" value="P:DNA integration"/>
    <property type="evidence" value="ECO:0007669"/>
    <property type="project" value="UniProtKB-KW"/>
</dbReference>
<evidence type="ECO:0000313" key="5">
    <source>
        <dbReference type="EMBL" id="CCE22645.1"/>
    </source>
</evidence>
<name>G4T3U6_META2</name>
<dbReference type="Pfam" id="PF13495">
    <property type="entry name" value="Phage_int_SAM_4"/>
    <property type="match status" value="1"/>
</dbReference>
<accession>G4T3U6</accession>
<evidence type="ECO:0000256" key="2">
    <source>
        <dbReference type="ARBA" id="ARBA00023125"/>
    </source>
</evidence>
<dbReference type="InterPro" id="IPR004107">
    <property type="entry name" value="Integrase_SAM-like_N"/>
</dbReference>
<keyword evidence="2 3" id="KW-0238">DNA-binding</keyword>
<dbReference type="PROSITE" id="PS51900">
    <property type="entry name" value="CB"/>
    <property type="match status" value="1"/>
</dbReference>
<dbReference type="EMBL" id="FO082060">
    <property type="protein sequence ID" value="CCE22645.1"/>
    <property type="molecule type" value="Genomic_DNA"/>
</dbReference>
<reference evidence="6" key="1">
    <citation type="journal article" date="2012" name="J. Bacteriol.">
        <title>Genome sequence of the haloalkaliphilic methanotrophic bacterium Methylomicrobium alcaliphilum 20Z.</title>
        <authorList>
            <person name="Vuilleumier S."/>
            <person name="Khmelenina V.N."/>
            <person name="Bringel F."/>
            <person name="Reshetnikov A.S."/>
            <person name="Lajus A."/>
            <person name="Mangenot S."/>
            <person name="Rouy Z."/>
            <person name="Op den Camp H.J."/>
            <person name="Jetten M.S."/>
            <person name="Dispirito A.A."/>
            <person name="Dunfield P."/>
            <person name="Klotz M.G."/>
            <person name="Semrau J.D."/>
            <person name="Stein L.Y."/>
            <person name="Barbe V."/>
            <person name="Medigue C."/>
            <person name="Trotsenko Y.A."/>
            <person name="Kalyuzhnaya M.G."/>
        </authorList>
    </citation>
    <scope>NUCLEOTIDE SEQUENCE [LARGE SCALE GENOMIC DNA]</scope>
    <source>
        <strain evidence="6">DSM 19304 / NCIMB 14124 / VKM B-2133 / 20Z</strain>
    </source>
</reference>
<dbReference type="GO" id="GO:0003677">
    <property type="term" value="F:DNA binding"/>
    <property type="evidence" value="ECO:0007669"/>
    <property type="project" value="UniProtKB-UniRule"/>
</dbReference>
<protein>
    <submittedName>
        <fullName evidence="5">Recombinase</fullName>
    </submittedName>
</protein>
<proteinExistence type="predicted"/>
<dbReference type="Gene3D" id="1.10.150.130">
    <property type="match status" value="1"/>
</dbReference>
<dbReference type="KEGG" id="mah:MEALZ_0951"/>
<dbReference type="AlphaFoldDB" id="G4T3U6"/>
<dbReference type="InterPro" id="IPR010998">
    <property type="entry name" value="Integrase_recombinase_N"/>
</dbReference>
<evidence type="ECO:0000259" key="4">
    <source>
        <dbReference type="PROSITE" id="PS51900"/>
    </source>
</evidence>
<evidence type="ECO:0000256" key="3">
    <source>
        <dbReference type="PROSITE-ProRule" id="PRU01248"/>
    </source>
</evidence>
<dbReference type="STRING" id="1091494.MEALZ_0951"/>
<dbReference type="Proteomes" id="UP000008315">
    <property type="component" value="Chromosome"/>
</dbReference>
<feature type="domain" description="Core-binding (CB)" evidence="4">
    <location>
        <begin position="1"/>
        <end position="72"/>
    </location>
</feature>
<evidence type="ECO:0000313" key="6">
    <source>
        <dbReference type="Proteomes" id="UP000008315"/>
    </source>
</evidence>
<dbReference type="PATRIC" id="fig|271065.3.peg.973"/>
<dbReference type="HOGENOM" id="CLU_160081_2_0_6"/>
<gene>
    <name evidence="5" type="ordered locus">MEALZ_0951</name>
</gene>
<dbReference type="InterPro" id="IPR044068">
    <property type="entry name" value="CB"/>
</dbReference>
<evidence type="ECO:0000256" key="1">
    <source>
        <dbReference type="ARBA" id="ARBA00022908"/>
    </source>
</evidence>
<organism evidence="5 6">
    <name type="scientific">Methylotuvimicrobium alcaliphilum (strain DSM 19304 / NCIMB 14124 / VKM B-2133 / 20Z)</name>
    <name type="common">Methylomicrobium alcaliphilum</name>
    <dbReference type="NCBI Taxonomy" id="1091494"/>
    <lineage>
        <taxon>Bacteria</taxon>
        <taxon>Pseudomonadati</taxon>
        <taxon>Pseudomonadota</taxon>
        <taxon>Gammaproteobacteria</taxon>
        <taxon>Methylococcales</taxon>
        <taxon>Methylococcaceae</taxon>
        <taxon>Methylotuvimicrobium</taxon>
    </lineage>
</organism>
<sequence>MPTSGNSTILWDQVWAKIRLRHCSNRTEQAYTDWIKRYILHFGKRHPRDLGASEAVQFLTHLAVSGKVAAST</sequence>